<dbReference type="GO" id="GO:0033698">
    <property type="term" value="C:Rpd3L complex"/>
    <property type="evidence" value="ECO:0007669"/>
    <property type="project" value="TreeGrafter"/>
</dbReference>
<sequence length="350" mass="39138">RAQPEVEHAGYKRHIIARNPPRFDEDGDEIDDLDDDEEADLSAAEDNPQPYYSQHLTTLANSIRASLQQEEALLEKMKLILSRLLGDDPWVPVGMLETEYDHTVLEATKENGTGGESSSVPNLQEVADVVAATTQRDTSAEPETTKEGQPEAAASNPQQEETDDQMQIDGTDTASKTADEPSQADEDADDTNSQPASHRMTTRAQAHVHSSPPHSPGRMTPESLEAYPIHPLFSFPHGKLADRDVGLPAGEADETRQWLLLYCQKKEETVRQMRELHAGLMEADRKRKLVLKWSKAEGHIGEMSDGEDWVDKEEWGLTEDLLKGREEEEEEGVVQGKKTRARGRREDKEK</sequence>
<reference evidence="3" key="1">
    <citation type="journal article" date="2020" name="Stud. Mycol.">
        <title>101 Dothideomycetes genomes: a test case for predicting lifestyles and emergence of pathogens.</title>
        <authorList>
            <person name="Haridas S."/>
            <person name="Albert R."/>
            <person name="Binder M."/>
            <person name="Bloem J."/>
            <person name="Labutti K."/>
            <person name="Salamov A."/>
            <person name="Andreopoulos B."/>
            <person name="Baker S."/>
            <person name="Barry K."/>
            <person name="Bills G."/>
            <person name="Bluhm B."/>
            <person name="Cannon C."/>
            <person name="Castanera R."/>
            <person name="Culley D."/>
            <person name="Daum C."/>
            <person name="Ezra D."/>
            <person name="Gonzalez J."/>
            <person name="Henrissat B."/>
            <person name="Kuo A."/>
            <person name="Liang C."/>
            <person name="Lipzen A."/>
            <person name="Lutzoni F."/>
            <person name="Magnuson J."/>
            <person name="Mondo S."/>
            <person name="Nolan M."/>
            <person name="Ohm R."/>
            <person name="Pangilinan J."/>
            <person name="Park H.-J."/>
            <person name="Ramirez L."/>
            <person name="Alfaro M."/>
            <person name="Sun H."/>
            <person name="Tritt A."/>
            <person name="Yoshinaga Y."/>
            <person name="Zwiers L.-H."/>
            <person name="Turgeon B."/>
            <person name="Goodwin S."/>
            <person name="Spatafora J."/>
            <person name="Crous P."/>
            <person name="Grigoriev I."/>
        </authorList>
    </citation>
    <scope>NUCLEOTIDE SEQUENCE</scope>
    <source>
        <strain evidence="3">CBS 121410</strain>
    </source>
</reference>
<organism evidence="3 4">
    <name type="scientific">Saccharata proteae CBS 121410</name>
    <dbReference type="NCBI Taxonomy" id="1314787"/>
    <lineage>
        <taxon>Eukaryota</taxon>
        <taxon>Fungi</taxon>
        <taxon>Dikarya</taxon>
        <taxon>Ascomycota</taxon>
        <taxon>Pezizomycotina</taxon>
        <taxon>Dothideomycetes</taxon>
        <taxon>Dothideomycetes incertae sedis</taxon>
        <taxon>Botryosphaeriales</taxon>
        <taxon>Saccharataceae</taxon>
        <taxon>Saccharata</taxon>
    </lineage>
</organism>
<evidence type="ECO:0000256" key="1">
    <source>
        <dbReference type="SAM" id="MobiDB-lite"/>
    </source>
</evidence>
<name>A0A6A5YBH4_9PEZI</name>
<feature type="compositionally biased region" description="Acidic residues" evidence="1">
    <location>
        <begin position="25"/>
        <end position="40"/>
    </location>
</feature>
<feature type="domain" description="Transcriptional regulatory protein RXT2 N-terminal" evidence="2">
    <location>
        <begin position="5"/>
        <end position="48"/>
    </location>
</feature>
<protein>
    <recommendedName>
        <fullName evidence="2">Transcriptional regulatory protein RXT2 N-terminal domain-containing protein</fullName>
    </recommendedName>
</protein>
<feature type="region of interest" description="Disordered" evidence="1">
    <location>
        <begin position="134"/>
        <end position="223"/>
    </location>
</feature>
<keyword evidence="4" id="KW-1185">Reference proteome</keyword>
<feature type="region of interest" description="Disordered" evidence="1">
    <location>
        <begin position="1"/>
        <end position="52"/>
    </location>
</feature>
<accession>A0A6A5YBH4</accession>
<evidence type="ECO:0000313" key="3">
    <source>
        <dbReference type="EMBL" id="KAF2089058.1"/>
    </source>
</evidence>
<feature type="region of interest" description="Disordered" evidence="1">
    <location>
        <begin position="320"/>
        <end position="350"/>
    </location>
</feature>
<evidence type="ECO:0000313" key="4">
    <source>
        <dbReference type="Proteomes" id="UP000799776"/>
    </source>
</evidence>
<dbReference type="InterPro" id="IPR013904">
    <property type="entry name" value="RXT2_N"/>
</dbReference>
<dbReference type="AlphaFoldDB" id="A0A6A5YBH4"/>
<feature type="non-terminal residue" evidence="3">
    <location>
        <position position="1"/>
    </location>
</feature>
<dbReference type="GO" id="GO:0005829">
    <property type="term" value="C:cytosol"/>
    <property type="evidence" value="ECO:0007669"/>
    <property type="project" value="TreeGrafter"/>
</dbReference>
<dbReference type="EMBL" id="ML978715">
    <property type="protein sequence ID" value="KAF2089058.1"/>
    <property type="molecule type" value="Genomic_DNA"/>
</dbReference>
<feature type="compositionally biased region" description="Basic and acidic residues" evidence="1">
    <location>
        <begin position="1"/>
        <end position="10"/>
    </location>
</feature>
<dbReference type="OrthoDB" id="441210at2759"/>
<dbReference type="Pfam" id="PF08595">
    <property type="entry name" value="RXT2_N"/>
    <property type="match status" value="1"/>
</dbReference>
<evidence type="ECO:0000259" key="2">
    <source>
        <dbReference type="Pfam" id="PF08595"/>
    </source>
</evidence>
<proteinExistence type="predicted"/>
<dbReference type="InterPro" id="IPR039602">
    <property type="entry name" value="Rxt2"/>
</dbReference>
<dbReference type="PANTHER" id="PTHR28232:SF1">
    <property type="entry name" value="TRANSCRIPTIONAL REGULATORY PROTEIN RXT2"/>
    <property type="match status" value="1"/>
</dbReference>
<gene>
    <name evidence="3" type="ORF">K490DRAFT_39016</name>
</gene>
<dbReference type="Proteomes" id="UP000799776">
    <property type="component" value="Unassembled WGS sequence"/>
</dbReference>
<dbReference type="PANTHER" id="PTHR28232">
    <property type="entry name" value="TRANSCRIPTIONAL REGULATORY PROTEIN RXT2"/>
    <property type="match status" value="1"/>
</dbReference>